<dbReference type="EMBL" id="CAJJDN010000297">
    <property type="protein sequence ID" value="CAD8130519.1"/>
    <property type="molecule type" value="Genomic_DNA"/>
</dbReference>
<comment type="caution">
    <text evidence="1">The sequence shown here is derived from an EMBL/GenBank/DDBJ whole genome shotgun (WGS) entry which is preliminary data.</text>
</comment>
<evidence type="ECO:0000313" key="1">
    <source>
        <dbReference type="EMBL" id="CAD8130519.1"/>
    </source>
</evidence>
<protein>
    <submittedName>
        <fullName evidence="1">Uncharacterized protein</fullName>
    </submittedName>
</protein>
<name>A0A8S1RUI4_9CILI</name>
<gene>
    <name evidence="1" type="ORF">PSON_ATCC_30995.1.T2970003</name>
</gene>
<keyword evidence="2" id="KW-1185">Reference proteome</keyword>
<dbReference type="AlphaFoldDB" id="A0A8S1RUI4"/>
<reference evidence="1" key="1">
    <citation type="submission" date="2021-01" db="EMBL/GenBank/DDBJ databases">
        <authorList>
            <consortium name="Genoscope - CEA"/>
            <person name="William W."/>
        </authorList>
    </citation>
    <scope>NUCLEOTIDE SEQUENCE</scope>
</reference>
<dbReference type="Proteomes" id="UP000692954">
    <property type="component" value="Unassembled WGS sequence"/>
</dbReference>
<organism evidence="1 2">
    <name type="scientific">Paramecium sonneborni</name>
    <dbReference type="NCBI Taxonomy" id="65129"/>
    <lineage>
        <taxon>Eukaryota</taxon>
        <taxon>Sar</taxon>
        <taxon>Alveolata</taxon>
        <taxon>Ciliophora</taxon>
        <taxon>Intramacronucleata</taxon>
        <taxon>Oligohymenophorea</taxon>
        <taxon>Peniculida</taxon>
        <taxon>Parameciidae</taxon>
        <taxon>Paramecium</taxon>
    </lineage>
</organism>
<sequence length="49" mass="5775">MFKDLIIKCSNQKHDDEVKLICFNDHVKKKDYILCYPIGMKFIPSLTSI</sequence>
<proteinExistence type="predicted"/>
<evidence type="ECO:0000313" key="2">
    <source>
        <dbReference type="Proteomes" id="UP000692954"/>
    </source>
</evidence>
<accession>A0A8S1RUI4</accession>